<evidence type="ECO:0000313" key="2">
    <source>
        <dbReference type="Proteomes" id="UP000818624"/>
    </source>
</evidence>
<name>A0ABY8EP44_MALFU</name>
<dbReference type="InterPro" id="IPR050767">
    <property type="entry name" value="Sel1_AlgK"/>
</dbReference>
<dbReference type="PANTHER" id="PTHR11102:SF160">
    <property type="entry name" value="ERAD-ASSOCIATED E3 UBIQUITIN-PROTEIN LIGASE COMPONENT HRD3"/>
    <property type="match status" value="1"/>
</dbReference>
<accession>A0ABY8EP44</accession>
<dbReference type="Gene3D" id="1.25.40.10">
    <property type="entry name" value="Tetratricopeptide repeat domain"/>
    <property type="match status" value="1"/>
</dbReference>
<evidence type="ECO:0000313" key="1">
    <source>
        <dbReference type="EMBL" id="WFD47309.1"/>
    </source>
</evidence>
<dbReference type="InterPro" id="IPR011990">
    <property type="entry name" value="TPR-like_helical_dom_sf"/>
</dbReference>
<dbReference type="PANTHER" id="PTHR11102">
    <property type="entry name" value="SEL-1-LIKE PROTEIN"/>
    <property type="match status" value="1"/>
</dbReference>
<reference evidence="1 2" key="1">
    <citation type="journal article" date="2020" name="Elife">
        <title>Loss of centromere function drives karyotype evolution in closely related Malassezia species.</title>
        <authorList>
            <person name="Sankaranarayanan S.R."/>
            <person name="Ianiri G."/>
            <person name="Coelho M.A."/>
            <person name="Reza M.H."/>
            <person name="Thimmappa B.C."/>
            <person name="Ganguly P."/>
            <person name="Vadnala R.N."/>
            <person name="Sun S."/>
            <person name="Siddharthan R."/>
            <person name="Tellgren-Roth C."/>
            <person name="Dawson T.L."/>
            <person name="Heitman J."/>
            <person name="Sanyal K."/>
        </authorList>
    </citation>
    <scope>NUCLEOTIDE SEQUENCE [LARGE SCALE GENOMIC DNA]</scope>
    <source>
        <strain evidence="1">CBS14141</strain>
    </source>
</reference>
<sequence>MVLEGMIQGSEDPKRAADEAMELYATLARKGHPQALFGMGRVLLAQIDAAPDTAASRMPRVIELWERAGKSGMPDAWYELGRLYQGTPYLGRDTDRMQECFEQGARAGSTQCSYALGVQHATRADELREQNNAKAAHEAITLSNRYFLQAAQHGHAASAYNMGLRYLITDAPDASSATEEQKRSHQSRWGVVPDDRSAREWFAAAASKNFMPAMMNYGHMLMNARGATETTPTQDELATAQRVYRRVLALGMAAQQLRQRETKPLAADDDTPAVMERMVSEARQALQTLDARLGDGASQTVF</sequence>
<dbReference type="EMBL" id="CP046235">
    <property type="protein sequence ID" value="WFD47309.1"/>
    <property type="molecule type" value="Genomic_DNA"/>
</dbReference>
<dbReference type="SUPFAM" id="SSF81901">
    <property type="entry name" value="HCP-like"/>
    <property type="match status" value="2"/>
</dbReference>
<evidence type="ECO:0008006" key="3">
    <source>
        <dbReference type="Google" id="ProtNLM"/>
    </source>
</evidence>
<proteinExistence type="predicted"/>
<keyword evidence="2" id="KW-1185">Reference proteome</keyword>
<dbReference type="Proteomes" id="UP000818624">
    <property type="component" value="Chromosome 2"/>
</dbReference>
<gene>
    <name evidence="1" type="ORF">GLX27_001960</name>
</gene>
<protein>
    <recommendedName>
        <fullName evidence="3">Sel1 repeat family protein</fullName>
    </recommendedName>
</protein>
<organism evidence="1 2">
    <name type="scientific">Malassezia furfur</name>
    <name type="common">Pityriasis versicolor infection agent</name>
    <name type="synonym">Pityrosporum furfur</name>
    <dbReference type="NCBI Taxonomy" id="55194"/>
    <lineage>
        <taxon>Eukaryota</taxon>
        <taxon>Fungi</taxon>
        <taxon>Dikarya</taxon>
        <taxon>Basidiomycota</taxon>
        <taxon>Ustilaginomycotina</taxon>
        <taxon>Malasseziomycetes</taxon>
        <taxon>Malasseziales</taxon>
        <taxon>Malasseziaceae</taxon>
        <taxon>Malassezia</taxon>
    </lineage>
</organism>